<reference evidence="24" key="1">
    <citation type="submission" date="2020-07" db="EMBL/GenBank/DDBJ databases">
        <title>Genome sequence and genetic diversity analysis of an under-domesticated orphan crop, white fonio (Digitaria exilis).</title>
        <authorList>
            <person name="Bennetzen J.L."/>
            <person name="Chen S."/>
            <person name="Ma X."/>
            <person name="Wang X."/>
            <person name="Yssel A.E.J."/>
            <person name="Chaluvadi S.R."/>
            <person name="Johnson M."/>
            <person name="Gangashetty P."/>
            <person name="Hamidou F."/>
            <person name="Sanogo M.D."/>
            <person name="Zwaenepoel A."/>
            <person name="Wallace J."/>
            <person name="Van De Peer Y."/>
            <person name="Van Deynze A."/>
        </authorList>
    </citation>
    <scope>NUCLEOTIDE SEQUENCE</scope>
    <source>
        <tissue evidence="24">Leaves</tissue>
    </source>
</reference>
<accession>A0A835BLJ7</accession>
<dbReference type="PROSITE" id="PS00107">
    <property type="entry name" value="PROTEIN_KINASE_ATP"/>
    <property type="match status" value="1"/>
</dbReference>
<evidence type="ECO:0000259" key="23">
    <source>
        <dbReference type="PROSITE" id="PS51005"/>
    </source>
</evidence>
<dbReference type="PROSITE" id="PS50011">
    <property type="entry name" value="PROTEIN_KINASE_DOM"/>
    <property type="match status" value="1"/>
</dbReference>
<sequence length="1581" mass="169335">MAAWWWTAPLADFAQTGRCAVANLQQVTSARPAVFVGPDTSSAFVGSAQLYNGLEVACPTQTDARRAPLIPATYVRIGFVAVAGGMEVGYRRKDGFPIGFRFKPKDVELVEHYLLPRLQGRRTVPNDSVVEANVYACHPETLANEYKSGGQDEWYFLSPRARMYGNGVRPARKTLDGRGRWKASTATKEVAQEVVCNGIRFCKNVLNYFEGIPKKEVRTKWIMLELTVPEYEIKLDKPGPKKMLDEYVMCKIYVSPLHKKKGDADDDEEEEGSSSACEEEEVACSSTQHSQVTAESSKQAGKRPMSEQPLLLGGARPAPKQARHGSLNIGPTQASCTGSNASRTEVYHGVPGRPIGGGLQAPPRMQQQRPAGAYYNGQAPPRPTPTPPVVQHQPFSQQYPFDEPYGLMPPPMPVQYQPFSSPIDEPFGLMTRPSNPGNQAATARQPFFPGNPQPTRLPVSSQCFYEQNYRAMQPMGNASSSSQQPIYNGDASRRRGAPATVSRGQIHNSYQPSSSSTPAASGQGGPAKEKNVIPEPPHFVEAPAPPAAGAARRSVDSISVFNSHELDMSLVVRSHLRCAPPINFAFSWSSCRSTLHIVYPIHPDLAHNTKQSEPNDCAAAETDPGFRHSAEVRSTIPGRLRQRSVPCAPTLHGRTPRARPHAAVAAAQMSPLSPAPPRALAFLCSVLILLSARAADAGPLATELVRPSFVASYIQFVDTDGAFLESRSGVFRAGMFNPGKRQDRFYLAVIHAPSGTVVWSANRGAPTTSSGLVELTAQGLAVSNPNGTVLWSSTPSSQRSPSPVAALRLDDSGDLQLLDARNATLWRSFDAATDTLLPGQQLPAGSSLVAARGATDLAEGDYQLAATAADVVLTWQRSTYWRLSNDIRSYKDRNAAVASVLVNASGLFALAADGGLVFRVDLPGGAAFPVLKLGYDGRLRVTGYPLVNSSASLGGDEFVAPADDCDLPLQCPPLGLCSPAGNSSTCTCPPLFAASTSTPGACVPGDGSTLASPASCQSSNNGTDHVSYLALKSQAAYFATKFDPPTMAGVNYTACRGLCTGICACLAYFYDTSSQSCYLVREKQLGSLYSSSSASALGYIKTVHSPQNGTRNKPSSSANRIVPIVLPSIAAFLLVVVVTWYTCWRRMIKKGKNKKAKSTGVKQVYKGRQKSPSYDMGNADAYDDENDDDVVIPGMPARFSYAEIATMTANFGTKIGSGGFGSVYKGELPGGEGLIAVKKLEAVGVQAKREFCTEITVIASIRHVNLVRLRGFCAEGSRRLLVYEYMNRGSLDRSLFGRTGPVLEWGERMEVALGAARGLAYLHTGCDHKIVHCDVKPENILLADGGQVKIADFGLAKLMSPEQSALFTTMRGTRGYLAPEWLSNAAISDRADVYSFGMVLLELIHGRKNRGEQQTDNNNNNVAAIIGEQLSDWPSGWSSVAAASTASGASGSGGDEYFPMVALELHEQGRYLDIVDARLEGRVDEAEAARVVRVALCCLHEDPAQRPSMAAVVRMLEGTVAPPEPRVEALGFLRLYGRGYGAAPDTSLVAMAGSSGSAGTLSSTAGASQLTESLQDVSAPR</sequence>
<keyword evidence="19" id="KW-1133">Transmembrane helix</keyword>
<dbReference type="PANTHER" id="PTHR47976">
    <property type="entry name" value="G-TYPE LECTIN S-RECEPTOR-LIKE SERINE/THREONINE-PROTEIN KINASE SD2-5"/>
    <property type="match status" value="1"/>
</dbReference>
<keyword evidence="19" id="KW-0812">Transmembrane</keyword>
<evidence type="ECO:0000256" key="17">
    <source>
        <dbReference type="PROSITE-ProRule" id="PRU10141"/>
    </source>
</evidence>
<feature type="compositionally biased region" description="Polar residues" evidence="18">
    <location>
        <begin position="502"/>
        <end position="520"/>
    </location>
</feature>
<dbReference type="FunFam" id="2.90.10.10:FF:000023">
    <property type="entry name" value="G-type lectin S-receptor-like serine/threonine-protein kinase"/>
    <property type="match status" value="1"/>
</dbReference>
<evidence type="ECO:0000256" key="1">
    <source>
        <dbReference type="ARBA" id="ARBA00004479"/>
    </source>
</evidence>
<feature type="domain" description="Apple" evidence="22">
    <location>
        <begin position="1016"/>
        <end position="1103"/>
    </location>
</feature>
<evidence type="ECO:0000256" key="6">
    <source>
        <dbReference type="ARBA" id="ARBA00022734"/>
    </source>
</evidence>
<keyword evidence="7 17" id="KW-0547">Nucleotide-binding</keyword>
<evidence type="ECO:0000256" key="5">
    <source>
        <dbReference type="ARBA" id="ARBA00022729"/>
    </source>
</evidence>
<dbReference type="GO" id="GO:0006355">
    <property type="term" value="P:regulation of DNA-templated transcription"/>
    <property type="evidence" value="ECO:0007669"/>
    <property type="project" value="InterPro"/>
</dbReference>
<name>A0A835BLJ7_9POAL</name>
<keyword evidence="10" id="KW-0805">Transcription regulation</keyword>
<dbReference type="PROSITE" id="PS00108">
    <property type="entry name" value="PROTEIN_KINASE_ST"/>
    <property type="match status" value="1"/>
</dbReference>
<dbReference type="SUPFAM" id="SSF101941">
    <property type="entry name" value="NAC domain"/>
    <property type="match status" value="1"/>
</dbReference>
<comment type="catalytic activity">
    <reaction evidence="16">
        <text>L-seryl-[protein] + ATP = O-phospho-L-seryl-[protein] + ADP + H(+)</text>
        <dbReference type="Rhea" id="RHEA:17989"/>
        <dbReference type="Rhea" id="RHEA-COMP:9863"/>
        <dbReference type="Rhea" id="RHEA-COMP:11604"/>
        <dbReference type="ChEBI" id="CHEBI:15378"/>
        <dbReference type="ChEBI" id="CHEBI:29999"/>
        <dbReference type="ChEBI" id="CHEBI:30616"/>
        <dbReference type="ChEBI" id="CHEBI:83421"/>
        <dbReference type="ChEBI" id="CHEBI:456216"/>
        <dbReference type="EC" id="2.7.11.1"/>
    </reaction>
</comment>
<keyword evidence="12" id="KW-0804">Transcription</keyword>
<dbReference type="GO" id="GO:0030246">
    <property type="term" value="F:carbohydrate binding"/>
    <property type="evidence" value="ECO:0007669"/>
    <property type="project" value="UniProtKB-KW"/>
</dbReference>
<evidence type="ECO:0000256" key="11">
    <source>
        <dbReference type="ARBA" id="ARBA00023125"/>
    </source>
</evidence>
<evidence type="ECO:0000256" key="13">
    <source>
        <dbReference type="ARBA" id="ARBA00023170"/>
    </source>
</evidence>
<keyword evidence="9 17" id="KW-0067">ATP-binding</keyword>
<evidence type="ECO:0000256" key="2">
    <source>
        <dbReference type="ARBA" id="ARBA00012513"/>
    </source>
</evidence>
<feature type="region of interest" description="Disordered" evidence="18">
    <location>
        <begin position="1553"/>
        <end position="1581"/>
    </location>
</feature>
<keyword evidence="3" id="KW-0245">EGF-like domain</keyword>
<dbReference type="OrthoDB" id="1530339at2759"/>
<dbReference type="Gene3D" id="3.30.200.20">
    <property type="entry name" value="Phosphorylase Kinase, domain 1"/>
    <property type="match status" value="1"/>
</dbReference>
<dbReference type="InterPro" id="IPR008271">
    <property type="entry name" value="Ser/Thr_kinase_AS"/>
</dbReference>
<feature type="region of interest" description="Disordered" evidence="18">
    <location>
        <begin position="432"/>
        <end position="454"/>
    </location>
</feature>
<keyword evidence="25" id="KW-1185">Reference proteome</keyword>
<dbReference type="EMBL" id="JACEFO010001899">
    <property type="protein sequence ID" value="KAF8695120.1"/>
    <property type="molecule type" value="Genomic_DNA"/>
</dbReference>
<gene>
    <name evidence="24" type="ORF">HU200_037729</name>
</gene>
<evidence type="ECO:0000256" key="15">
    <source>
        <dbReference type="ARBA" id="ARBA00047899"/>
    </source>
</evidence>
<dbReference type="Gene3D" id="1.10.510.10">
    <property type="entry name" value="Transferase(Phosphotransferase) domain 1"/>
    <property type="match status" value="1"/>
</dbReference>
<dbReference type="GO" id="GO:0005524">
    <property type="term" value="F:ATP binding"/>
    <property type="evidence" value="ECO:0007669"/>
    <property type="project" value="UniProtKB-UniRule"/>
</dbReference>
<dbReference type="CDD" id="cd14066">
    <property type="entry name" value="STKc_IRAK"/>
    <property type="match status" value="1"/>
</dbReference>
<keyword evidence="11" id="KW-0238">DNA-binding</keyword>
<comment type="catalytic activity">
    <reaction evidence="15">
        <text>L-threonyl-[protein] + ATP = O-phospho-L-threonyl-[protein] + ADP + H(+)</text>
        <dbReference type="Rhea" id="RHEA:46608"/>
        <dbReference type="Rhea" id="RHEA-COMP:11060"/>
        <dbReference type="Rhea" id="RHEA-COMP:11605"/>
        <dbReference type="ChEBI" id="CHEBI:15378"/>
        <dbReference type="ChEBI" id="CHEBI:30013"/>
        <dbReference type="ChEBI" id="CHEBI:30616"/>
        <dbReference type="ChEBI" id="CHEBI:61977"/>
        <dbReference type="ChEBI" id="CHEBI:456216"/>
        <dbReference type="EC" id="2.7.11.1"/>
    </reaction>
</comment>
<dbReference type="InterPro" id="IPR051343">
    <property type="entry name" value="G-type_lectin_kinases/EP1-like"/>
</dbReference>
<dbReference type="InterPro" id="IPR001480">
    <property type="entry name" value="Bulb-type_lectin_dom"/>
</dbReference>
<dbReference type="Pfam" id="PF00069">
    <property type="entry name" value="Pkinase"/>
    <property type="match status" value="1"/>
</dbReference>
<dbReference type="InterPro" id="IPR036093">
    <property type="entry name" value="NAC_dom_sf"/>
</dbReference>
<feature type="domain" description="Bulb-type lectin" evidence="21">
    <location>
        <begin position="708"/>
        <end position="830"/>
    </location>
</feature>
<evidence type="ECO:0000256" key="8">
    <source>
        <dbReference type="ARBA" id="ARBA00022777"/>
    </source>
</evidence>
<evidence type="ECO:0000256" key="10">
    <source>
        <dbReference type="ARBA" id="ARBA00023015"/>
    </source>
</evidence>
<feature type="region of interest" description="Disordered" evidence="18">
    <location>
        <begin position="259"/>
        <end position="340"/>
    </location>
</feature>
<dbReference type="GO" id="GO:0016020">
    <property type="term" value="C:membrane"/>
    <property type="evidence" value="ECO:0007669"/>
    <property type="project" value="UniProtKB-SubCell"/>
</dbReference>
<keyword evidence="19" id="KW-0472">Membrane</keyword>
<evidence type="ECO:0000256" key="3">
    <source>
        <dbReference type="ARBA" id="ARBA00022536"/>
    </source>
</evidence>
<feature type="compositionally biased region" description="Low complexity" evidence="18">
    <location>
        <begin position="1553"/>
        <end position="1568"/>
    </location>
</feature>
<evidence type="ECO:0000259" key="22">
    <source>
        <dbReference type="PROSITE" id="PS50948"/>
    </source>
</evidence>
<dbReference type="SMART" id="SM00220">
    <property type="entry name" value="S_TKc"/>
    <property type="match status" value="1"/>
</dbReference>
<feature type="compositionally biased region" description="Polar residues" evidence="18">
    <location>
        <begin position="432"/>
        <end position="442"/>
    </location>
</feature>
<evidence type="ECO:0000256" key="12">
    <source>
        <dbReference type="ARBA" id="ARBA00023163"/>
    </source>
</evidence>
<feature type="domain" description="NAC" evidence="23">
    <location>
        <begin position="96"/>
        <end position="255"/>
    </location>
</feature>
<keyword evidence="8" id="KW-0418">Kinase</keyword>
<evidence type="ECO:0000256" key="7">
    <source>
        <dbReference type="ARBA" id="ARBA00022741"/>
    </source>
</evidence>
<evidence type="ECO:0000256" key="4">
    <source>
        <dbReference type="ARBA" id="ARBA00022679"/>
    </source>
</evidence>
<evidence type="ECO:0000313" key="25">
    <source>
        <dbReference type="Proteomes" id="UP000636709"/>
    </source>
</evidence>
<keyword evidence="13" id="KW-0675">Receptor</keyword>
<dbReference type="FunFam" id="1.10.510.10:FF:000589">
    <property type="entry name" value="Serine/threonine-protein kinase"/>
    <property type="match status" value="1"/>
</dbReference>
<evidence type="ECO:0000259" key="20">
    <source>
        <dbReference type="PROSITE" id="PS50011"/>
    </source>
</evidence>
<keyword evidence="6" id="KW-0430">Lectin</keyword>
<evidence type="ECO:0000256" key="16">
    <source>
        <dbReference type="ARBA" id="ARBA00048679"/>
    </source>
</evidence>
<feature type="compositionally biased region" description="Polar residues" evidence="18">
    <location>
        <begin position="1569"/>
        <end position="1581"/>
    </location>
</feature>
<evidence type="ECO:0000256" key="14">
    <source>
        <dbReference type="ARBA" id="ARBA00023242"/>
    </source>
</evidence>
<dbReference type="PROSITE" id="PS51005">
    <property type="entry name" value="NAC"/>
    <property type="match status" value="1"/>
</dbReference>
<keyword evidence="5" id="KW-0732">Signal</keyword>
<feature type="domain" description="Protein kinase" evidence="20">
    <location>
        <begin position="1209"/>
        <end position="1527"/>
    </location>
</feature>
<dbReference type="PROSITE" id="PS50948">
    <property type="entry name" value="PAN"/>
    <property type="match status" value="1"/>
</dbReference>
<evidence type="ECO:0000256" key="9">
    <source>
        <dbReference type="ARBA" id="ARBA00022840"/>
    </source>
</evidence>
<dbReference type="Pfam" id="PF02365">
    <property type="entry name" value="NAM"/>
    <property type="match status" value="1"/>
</dbReference>
<feature type="transmembrane region" description="Helical" evidence="19">
    <location>
        <begin position="1121"/>
        <end position="1144"/>
    </location>
</feature>
<dbReference type="InterPro" id="IPR000719">
    <property type="entry name" value="Prot_kinase_dom"/>
</dbReference>
<dbReference type="Proteomes" id="UP000636709">
    <property type="component" value="Unassembled WGS sequence"/>
</dbReference>
<feature type="region of interest" description="Disordered" evidence="18">
    <location>
        <begin position="474"/>
        <end position="548"/>
    </location>
</feature>
<feature type="region of interest" description="Disordered" evidence="18">
    <location>
        <begin position="355"/>
        <end position="375"/>
    </location>
</feature>
<dbReference type="EC" id="2.7.11.1" evidence="2"/>
<dbReference type="PROSITE" id="PS50927">
    <property type="entry name" value="BULB_LECTIN"/>
    <property type="match status" value="1"/>
</dbReference>
<dbReference type="SUPFAM" id="SSF51110">
    <property type="entry name" value="alpha-D-mannose-specific plant lectins"/>
    <property type="match status" value="1"/>
</dbReference>
<dbReference type="PANTHER" id="PTHR47976:SF8">
    <property type="entry name" value="RECEPTOR-LIKE SERINE_THREONINE-PROTEIN KINASE"/>
    <property type="match status" value="1"/>
</dbReference>
<dbReference type="InterPro" id="IPR003609">
    <property type="entry name" value="Pan_app"/>
</dbReference>
<feature type="compositionally biased region" description="Low complexity" evidence="18">
    <location>
        <begin position="360"/>
        <end position="371"/>
    </location>
</feature>
<keyword evidence="4" id="KW-0808">Transferase</keyword>
<dbReference type="SUPFAM" id="SSF56112">
    <property type="entry name" value="Protein kinase-like (PK-like)"/>
    <property type="match status" value="1"/>
</dbReference>
<dbReference type="Pfam" id="PF01453">
    <property type="entry name" value="B_lectin"/>
    <property type="match status" value="1"/>
</dbReference>
<evidence type="ECO:0000313" key="24">
    <source>
        <dbReference type="EMBL" id="KAF8695120.1"/>
    </source>
</evidence>
<dbReference type="InterPro" id="IPR011009">
    <property type="entry name" value="Kinase-like_dom_sf"/>
</dbReference>
<dbReference type="Gene3D" id="2.170.150.80">
    <property type="entry name" value="NAC domain"/>
    <property type="match status" value="1"/>
</dbReference>
<dbReference type="Gene3D" id="2.90.10.30">
    <property type="match status" value="1"/>
</dbReference>
<dbReference type="CDD" id="cd00028">
    <property type="entry name" value="B_lectin"/>
    <property type="match status" value="1"/>
</dbReference>
<dbReference type="InterPro" id="IPR003441">
    <property type="entry name" value="NAC-dom"/>
</dbReference>
<dbReference type="InterPro" id="IPR017441">
    <property type="entry name" value="Protein_kinase_ATP_BS"/>
</dbReference>
<proteinExistence type="predicted"/>
<dbReference type="GO" id="GO:0004674">
    <property type="term" value="F:protein serine/threonine kinase activity"/>
    <property type="evidence" value="ECO:0007669"/>
    <property type="project" value="UniProtKB-EC"/>
</dbReference>
<comment type="subcellular location">
    <subcellularLocation>
        <location evidence="1">Membrane</location>
        <topology evidence="1">Single-pass type I membrane protein</topology>
    </subcellularLocation>
</comment>
<feature type="compositionally biased region" description="Polar residues" evidence="18">
    <location>
        <begin position="476"/>
        <end position="486"/>
    </location>
</feature>
<dbReference type="GO" id="GO:0003677">
    <property type="term" value="F:DNA binding"/>
    <property type="evidence" value="ECO:0007669"/>
    <property type="project" value="UniProtKB-KW"/>
</dbReference>
<dbReference type="SMART" id="SM00108">
    <property type="entry name" value="B_lectin"/>
    <property type="match status" value="1"/>
</dbReference>
<feature type="compositionally biased region" description="Acidic residues" evidence="18">
    <location>
        <begin position="264"/>
        <end position="282"/>
    </location>
</feature>
<organism evidence="24 25">
    <name type="scientific">Digitaria exilis</name>
    <dbReference type="NCBI Taxonomy" id="1010633"/>
    <lineage>
        <taxon>Eukaryota</taxon>
        <taxon>Viridiplantae</taxon>
        <taxon>Streptophyta</taxon>
        <taxon>Embryophyta</taxon>
        <taxon>Tracheophyta</taxon>
        <taxon>Spermatophyta</taxon>
        <taxon>Magnoliopsida</taxon>
        <taxon>Liliopsida</taxon>
        <taxon>Poales</taxon>
        <taxon>Poaceae</taxon>
        <taxon>PACMAD clade</taxon>
        <taxon>Panicoideae</taxon>
        <taxon>Panicodae</taxon>
        <taxon>Paniceae</taxon>
        <taxon>Anthephorinae</taxon>
        <taxon>Digitaria</taxon>
    </lineage>
</organism>
<comment type="caution">
    <text evidence="24">The sequence shown here is derived from an EMBL/GenBank/DDBJ whole genome shotgun (WGS) entry which is preliminary data.</text>
</comment>
<keyword evidence="14" id="KW-0539">Nucleus</keyword>
<dbReference type="FunFam" id="3.30.200.20:FF:000178">
    <property type="entry name" value="serine/threonine-protein kinase PBS1-like"/>
    <property type="match status" value="1"/>
</dbReference>
<evidence type="ECO:0000259" key="21">
    <source>
        <dbReference type="PROSITE" id="PS50927"/>
    </source>
</evidence>
<feature type="compositionally biased region" description="Polar residues" evidence="18">
    <location>
        <begin position="287"/>
        <end position="299"/>
    </location>
</feature>
<evidence type="ECO:0000256" key="19">
    <source>
        <dbReference type="SAM" id="Phobius"/>
    </source>
</evidence>
<dbReference type="InterPro" id="IPR036426">
    <property type="entry name" value="Bulb-type_lectin_dom_sf"/>
</dbReference>
<feature type="compositionally biased region" description="Polar residues" evidence="18">
    <location>
        <begin position="329"/>
        <end position="340"/>
    </location>
</feature>
<feature type="binding site" evidence="17">
    <location>
        <position position="1239"/>
    </location>
    <ligand>
        <name>ATP</name>
        <dbReference type="ChEBI" id="CHEBI:30616"/>
    </ligand>
</feature>
<protein>
    <recommendedName>
        <fullName evidence="2">non-specific serine/threonine protein kinase</fullName>
        <ecNumber evidence="2">2.7.11.1</ecNumber>
    </recommendedName>
</protein>
<dbReference type="GO" id="GO:0051707">
    <property type="term" value="P:response to other organism"/>
    <property type="evidence" value="ECO:0007669"/>
    <property type="project" value="UniProtKB-ARBA"/>
</dbReference>
<evidence type="ECO:0000256" key="18">
    <source>
        <dbReference type="SAM" id="MobiDB-lite"/>
    </source>
</evidence>